<keyword evidence="4" id="KW-0732">Signal</keyword>
<dbReference type="GeneTree" id="ENSGT01030000234566"/>
<evidence type="ECO:0000256" key="2">
    <source>
        <dbReference type="ARBA" id="ARBA00022737"/>
    </source>
</evidence>
<dbReference type="GO" id="GO:0042803">
    <property type="term" value="F:protein homodimerization activity"/>
    <property type="evidence" value="ECO:0007669"/>
    <property type="project" value="TreeGrafter"/>
</dbReference>
<dbReference type="GO" id="GO:0046982">
    <property type="term" value="F:protein heterodimerization activity"/>
    <property type="evidence" value="ECO:0007669"/>
    <property type="project" value="TreeGrafter"/>
</dbReference>
<evidence type="ECO:0000313" key="7">
    <source>
        <dbReference type="Proteomes" id="UP000314982"/>
    </source>
</evidence>
<reference evidence="6" key="3">
    <citation type="submission" date="2025-09" db="UniProtKB">
        <authorList>
            <consortium name="Ensembl"/>
        </authorList>
    </citation>
    <scope>IDENTIFICATION</scope>
</reference>
<keyword evidence="7" id="KW-1185">Reference proteome</keyword>
<reference evidence="6" key="2">
    <citation type="submission" date="2025-08" db="UniProtKB">
        <authorList>
            <consortium name="Ensembl"/>
        </authorList>
    </citation>
    <scope>IDENTIFICATION</scope>
</reference>
<dbReference type="PANTHER" id="PTHR11219">
    <property type="entry name" value="TENEURIN AND N-ACETYLGLUCOSAMINE-1-PHOSPHODIESTER ALPHA-N-ACETYLGLUCOSAMINIDASE"/>
    <property type="match status" value="1"/>
</dbReference>
<name>A0A4W5PRR7_9TELE</name>
<dbReference type="AlphaFoldDB" id="A0A4W5PRR7"/>
<evidence type="ECO:0000313" key="6">
    <source>
        <dbReference type="Ensembl" id="ENSHHUP00000067416.1"/>
    </source>
</evidence>
<protein>
    <recommendedName>
        <fullName evidence="5">Teneurin-like YD-shell domain-containing protein</fullName>
    </recommendedName>
</protein>
<dbReference type="InterPro" id="IPR051216">
    <property type="entry name" value="Teneurin"/>
</dbReference>
<dbReference type="GO" id="GO:0048666">
    <property type="term" value="P:neuron development"/>
    <property type="evidence" value="ECO:0007669"/>
    <property type="project" value="TreeGrafter"/>
</dbReference>
<keyword evidence="2" id="KW-0677">Repeat</keyword>
<sequence>MFPLPPLSLLLSLLLSLQSMVLLLQSQRQYIFEFDASGRVTAVTMPSVARHTMSTHISIGYIRNTYNPPESNASIIHDFSEDGRPQATHYLGTGRRVLYNYGKLAKLAEILYDSTVVTFGYDETAGVLKMVNLQSGGFSCTIRYRKMGPLIDKQIYRFSEEGMVNARFDYTYHDNSFRIASMKPVISETPLPVDLYRYDEISGKVEHFGKFGVIYYDINQIITTAVMTLSKHFDTHGRIKEVQYEIFRSLMYWMTVQYDSMGRVVKRELKIGPYANTTQYRYEYDGDGQLSGVKVGDLTLPV</sequence>
<evidence type="ECO:0000256" key="1">
    <source>
        <dbReference type="ARBA" id="ARBA00022536"/>
    </source>
</evidence>
<keyword evidence="1" id="KW-0245">EGF-like domain</keyword>
<proteinExistence type="predicted"/>
<feature type="domain" description="Teneurin-like YD-shell" evidence="5">
    <location>
        <begin position="23"/>
        <end position="293"/>
    </location>
</feature>
<evidence type="ECO:0000256" key="3">
    <source>
        <dbReference type="ARBA" id="ARBA00023157"/>
    </source>
</evidence>
<dbReference type="Pfam" id="PF25023">
    <property type="entry name" value="TEN_YD-shell"/>
    <property type="match status" value="1"/>
</dbReference>
<dbReference type="GO" id="GO:0007157">
    <property type="term" value="P:heterophilic cell-cell adhesion via plasma membrane cell adhesion molecules"/>
    <property type="evidence" value="ECO:0007669"/>
    <property type="project" value="TreeGrafter"/>
</dbReference>
<reference evidence="7" key="1">
    <citation type="submission" date="2018-06" db="EMBL/GenBank/DDBJ databases">
        <title>Genome assembly of Danube salmon.</title>
        <authorList>
            <person name="Macqueen D.J."/>
            <person name="Gundappa M.K."/>
        </authorList>
    </citation>
    <scope>NUCLEOTIDE SEQUENCE [LARGE SCALE GENOMIC DNA]</scope>
</reference>
<evidence type="ECO:0000259" key="5">
    <source>
        <dbReference type="Pfam" id="PF25023"/>
    </source>
</evidence>
<dbReference type="GO" id="GO:0043005">
    <property type="term" value="C:neuron projection"/>
    <property type="evidence" value="ECO:0007669"/>
    <property type="project" value="TreeGrafter"/>
</dbReference>
<dbReference type="InterPro" id="IPR056823">
    <property type="entry name" value="TEN-like_YD-shell"/>
</dbReference>
<keyword evidence="3" id="KW-1015">Disulfide bond</keyword>
<accession>A0A4W5PRR7</accession>
<feature type="signal peptide" evidence="4">
    <location>
        <begin position="1"/>
        <end position="23"/>
    </location>
</feature>
<dbReference type="Proteomes" id="UP000314982">
    <property type="component" value="Unassembled WGS sequence"/>
</dbReference>
<feature type="chain" id="PRO_5021436177" description="Teneurin-like YD-shell domain-containing protein" evidence="4">
    <location>
        <begin position="24"/>
        <end position="302"/>
    </location>
</feature>
<evidence type="ECO:0000256" key="4">
    <source>
        <dbReference type="SAM" id="SignalP"/>
    </source>
</evidence>
<dbReference type="STRING" id="62062.ENSHHUP00000067416"/>
<dbReference type="PANTHER" id="PTHR11219:SF8">
    <property type="entry name" value="TENEURIN-2"/>
    <property type="match status" value="1"/>
</dbReference>
<dbReference type="GO" id="GO:0050839">
    <property type="term" value="F:cell adhesion molecule binding"/>
    <property type="evidence" value="ECO:0007669"/>
    <property type="project" value="TreeGrafter"/>
</dbReference>
<dbReference type="Ensembl" id="ENSHHUT00000069685.1">
    <property type="protein sequence ID" value="ENSHHUP00000067416.1"/>
    <property type="gene ID" value="ENSHHUG00000039740.1"/>
</dbReference>
<organism evidence="6 7">
    <name type="scientific">Hucho hucho</name>
    <name type="common">huchen</name>
    <dbReference type="NCBI Taxonomy" id="62062"/>
    <lineage>
        <taxon>Eukaryota</taxon>
        <taxon>Metazoa</taxon>
        <taxon>Chordata</taxon>
        <taxon>Craniata</taxon>
        <taxon>Vertebrata</taxon>
        <taxon>Euteleostomi</taxon>
        <taxon>Actinopterygii</taxon>
        <taxon>Neopterygii</taxon>
        <taxon>Teleostei</taxon>
        <taxon>Protacanthopterygii</taxon>
        <taxon>Salmoniformes</taxon>
        <taxon>Salmonidae</taxon>
        <taxon>Salmoninae</taxon>
        <taxon>Hucho</taxon>
    </lineage>
</organism>